<dbReference type="Gene3D" id="3.40.630.30">
    <property type="match status" value="1"/>
</dbReference>
<dbReference type="PROSITE" id="PS51186">
    <property type="entry name" value="GNAT"/>
    <property type="match status" value="1"/>
</dbReference>
<organism evidence="5 6">
    <name type="scientific">Streptomyces atroolivaceus</name>
    <dbReference type="NCBI Taxonomy" id="66869"/>
    <lineage>
        <taxon>Bacteria</taxon>
        <taxon>Bacillati</taxon>
        <taxon>Actinomycetota</taxon>
        <taxon>Actinomycetes</taxon>
        <taxon>Kitasatosporales</taxon>
        <taxon>Streptomycetaceae</taxon>
        <taxon>Streptomyces</taxon>
    </lineage>
</organism>
<proteinExistence type="predicted"/>
<comment type="caution">
    <text evidence="5">The sequence shown here is derived from an EMBL/GenBank/DDBJ whole genome shotgun (WGS) entry which is preliminary data.</text>
</comment>
<keyword evidence="6" id="KW-1185">Reference proteome</keyword>
<dbReference type="Pfam" id="PF00583">
    <property type="entry name" value="Acetyltransf_1"/>
    <property type="match status" value="1"/>
</dbReference>
<evidence type="ECO:0000313" key="6">
    <source>
        <dbReference type="Proteomes" id="UP001595908"/>
    </source>
</evidence>
<sequence length="236" mass="25949">MSSQVAVVPGILPLVLETPMSGPRPQHRRARPLDTDVLASGVGPARLQSPRGNLAAAPRDRADLPSTALRTEAAPPRDGTVRWVATDWDHPDALALRRRMDAELRPRYAPFDAERAGRRAGPPNAREIAVTWLAYEGAGPLATASLRLLHRSDGADLYEVKRVYVHDEHRGRGLARAALDAVETSARALGVARLFLQTGKLQPEAIGLYERQGWRRIPCYPPYDTDPFGVCYGKRL</sequence>
<dbReference type="SUPFAM" id="SSF55729">
    <property type="entry name" value="Acyl-CoA N-acyltransferases (Nat)"/>
    <property type="match status" value="1"/>
</dbReference>
<dbReference type="RefSeq" id="WP_244300276.1">
    <property type="nucleotide sequence ID" value="NZ_JBHSJE010000003.1"/>
</dbReference>
<evidence type="ECO:0000256" key="2">
    <source>
        <dbReference type="ARBA" id="ARBA00023315"/>
    </source>
</evidence>
<dbReference type="InterPro" id="IPR000182">
    <property type="entry name" value="GNAT_dom"/>
</dbReference>
<evidence type="ECO:0000259" key="4">
    <source>
        <dbReference type="PROSITE" id="PS51186"/>
    </source>
</evidence>
<keyword evidence="1" id="KW-0808">Transferase</keyword>
<evidence type="ECO:0000313" key="5">
    <source>
        <dbReference type="EMBL" id="MFC4979505.1"/>
    </source>
</evidence>
<name>A0ABV9V8I7_STRAZ</name>
<feature type="region of interest" description="Disordered" evidence="3">
    <location>
        <begin position="40"/>
        <end position="75"/>
    </location>
</feature>
<dbReference type="GeneID" id="96256827"/>
<dbReference type="Proteomes" id="UP001595908">
    <property type="component" value="Unassembled WGS sequence"/>
</dbReference>
<dbReference type="PANTHER" id="PTHR43877">
    <property type="entry name" value="AMINOALKYLPHOSPHONATE N-ACETYLTRANSFERASE-RELATED-RELATED"/>
    <property type="match status" value="1"/>
</dbReference>
<accession>A0ABV9V8I7</accession>
<dbReference type="InterPro" id="IPR050832">
    <property type="entry name" value="Bact_Acetyltransf"/>
</dbReference>
<evidence type="ECO:0000256" key="1">
    <source>
        <dbReference type="ARBA" id="ARBA00022679"/>
    </source>
</evidence>
<reference evidence="6" key="1">
    <citation type="journal article" date="2019" name="Int. J. Syst. Evol. Microbiol.">
        <title>The Global Catalogue of Microorganisms (GCM) 10K type strain sequencing project: providing services to taxonomists for standard genome sequencing and annotation.</title>
        <authorList>
            <consortium name="The Broad Institute Genomics Platform"/>
            <consortium name="The Broad Institute Genome Sequencing Center for Infectious Disease"/>
            <person name="Wu L."/>
            <person name="Ma J."/>
        </authorList>
    </citation>
    <scope>NUCLEOTIDE SEQUENCE [LARGE SCALE GENOMIC DNA]</scope>
    <source>
        <strain evidence="6">ICMP 257</strain>
    </source>
</reference>
<keyword evidence="2" id="KW-0012">Acyltransferase</keyword>
<dbReference type="CDD" id="cd04301">
    <property type="entry name" value="NAT_SF"/>
    <property type="match status" value="1"/>
</dbReference>
<dbReference type="InterPro" id="IPR016181">
    <property type="entry name" value="Acyl_CoA_acyltransferase"/>
</dbReference>
<dbReference type="EMBL" id="JBHSJE010000003">
    <property type="protein sequence ID" value="MFC4979505.1"/>
    <property type="molecule type" value="Genomic_DNA"/>
</dbReference>
<evidence type="ECO:0000256" key="3">
    <source>
        <dbReference type="SAM" id="MobiDB-lite"/>
    </source>
</evidence>
<feature type="domain" description="N-acetyltransferase" evidence="4">
    <location>
        <begin position="79"/>
        <end position="236"/>
    </location>
</feature>
<protein>
    <submittedName>
        <fullName evidence="5">GNAT family N-acetyltransferase</fullName>
    </submittedName>
</protein>
<gene>
    <name evidence="5" type="ORF">ACFPL4_14205</name>
</gene>
<dbReference type="PANTHER" id="PTHR43877:SF2">
    <property type="entry name" value="AMINOALKYLPHOSPHONATE N-ACETYLTRANSFERASE-RELATED"/>
    <property type="match status" value="1"/>
</dbReference>